<dbReference type="Proteomes" id="UP000823388">
    <property type="component" value="Chromosome 6N"/>
</dbReference>
<reference evidence="1" key="1">
    <citation type="submission" date="2020-05" db="EMBL/GenBank/DDBJ databases">
        <title>WGS assembly of Panicum virgatum.</title>
        <authorList>
            <person name="Lovell J.T."/>
            <person name="Jenkins J."/>
            <person name="Shu S."/>
            <person name="Juenger T.E."/>
            <person name="Schmutz J."/>
        </authorList>
    </citation>
    <scope>NUCLEOTIDE SEQUENCE</scope>
    <source>
        <strain evidence="1">AP13</strain>
    </source>
</reference>
<proteinExistence type="predicted"/>
<name>A0A8T0QWI3_PANVG</name>
<accession>A0A8T0QWI3</accession>
<evidence type="ECO:0000313" key="1">
    <source>
        <dbReference type="EMBL" id="KAG2577285.1"/>
    </source>
</evidence>
<keyword evidence="2" id="KW-1185">Reference proteome</keyword>
<comment type="caution">
    <text evidence="1">The sequence shown here is derived from an EMBL/GenBank/DDBJ whole genome shotgun (WGS) entry which is preliminary data.</text>
</comment>
<protein>
    <submittedName>
        <fullName evidence="1">Uncharacterized protein</fullName>
    </submittedName>
</protein>
<evidence type="ECO:0000313" key="2">
    <source>
        <dbReference type="Proteomes" id="UP000823388"/>
    </source>
</evidence>
<organism evidence="1 2">
    <name type="scientific">Panicum virgatum</name>
    <name type="common">Blackwell switchgrass</name>
    <dbReference type="NCBI Taxonomy" id="38727"/>
    <lineage>
        <taxon>Eukaryota</taxon>
        <taxon>Viridiplantae</taxon>
        <taxon>Streptophyta</taxon>
        <taxon>Embryophyta</taxon>
        <taxon>Tracheophyta</taxon>
        <taxon>Spermatophyta</taxon>
        <taxon>Magnoliopsida</taxon>
        <taxon>Liliopsida</taxon>
        <taxon>Poales</taxon>
        <taxon>Poaceae</taxon>
        <taxon>PACMAD clade</taxon>
        <taxon>Panicoideae</taxon>
        <taxon>Panicodae</taxon>
        <taxon>Paniceae</taxon>
        <taxon>Panicinae</taxon>
        <taxon>Panicum</taxon>
        <taxon>Panicum sect. Hiantes</taxon>
    </lineage>
</organism>
<gene>
    <name evidence="1" type="ORF">PVAP13_6NG089803</name>
</gene>
<dbReference type="AlphaFoldDB" id="A0A8T0QWI3"/>
<dbReference type="EMBL" id="CM029048">
    <property type="protein sequence ID" value="KAG2577285.1"/>
    <property type="molecule type" value="Genomic_DNA"/>
</dbReference>
<sequence>MLRTSVLALPLGYEVGESSVEGEPSGSNGEDYMKLFCEYDAVLGVLRASRRIEDQLRGELEAAHIALGVTNQEKAAVKVVLQNLLADATTACNATFPVEAADGPVAAEERLQALLACLQAVVSEAIHQGIGRNGRAMHVLEVEQGFPLGSDVNEIVDLI</sequence>